<dbReference type="InterPro" id="IPR038330">
    <property type="entry name" value="TspO/MBR-related_sf"/>
</dbReference>
<evidence type="ECO:0000256" key="3">
    <source>
        <dbReference type="ARBA" id="ARBA00022692"/>
    </source>
</evidence>
<evidence type="ECO:0000313" key="9">
    <source>
        <dbReference type="Proteomes" id="UP001139012"/>
    </source>
</evidence>
<dbReference type="Gene3D" id="1.20.1260.100">
    <property type="entry name" value="TspO/MBR protein"/>
    <property type="match status" value="1"/>
</dbReference>
<accession>A0A9X1R643</accession>
<keyword evidence="3 6" id="KW-0812">Transmembrane</keyword>
<dbReference type="PANTHER" id="PTHR10057">
    <property type="entry name" value="PERIPHERAL-TYPE BENZODIAZEPINE RECEPTOR"/>
    <property type="match status" value="1"/>
</dbReference>
<dbReference type="GO" id="GO:0016020">
    <property type="term" value="C:membrane"/>
    <property type="evidence" value="ECO:0007669"/>
    <property type="project" value="UniProtKB-SubCell"/>
</dbReference>
<evidence type="ECO:0000256" key="2">
    <source>
        <dbReference type="ARBA" id="ARBA00007524"/>
    </source>
</evidence>
<comment type="caution">
    <text evidence="7">The sequence shown here is derived from an EMBL/GenBank/DDBJ whole genome shotgun (WGS) entry which is preliminary data.</text>
</comment>
<evidence type="ECO:0000256" key="1">
    <source>
        <dbReference type="ARBA" id="ARBA00004141"/>
    </source>
</evidence>
<dbReference type="RefSeq" id="WP_237863784.1">
    <property type="nucleotide sequence ID" value="NZ_JAKLTY010000001.1"/>
</dbReference>
<feature type="transmembrane region" description="Helical" evidence="6">
    <location>
        <begin position="99"/>
        <end position="119"/>
    </location>
</feature>
<keyword evidence="4 6" id="KW-1133">Transmembrane helix</keyword>
<comment type="similarity">
    <text evidence="2">Belongs to the TspO/BZRP family.</text>
</comment>
<evidence type="ECO:0000313" key="8">
    <source>
        <dbReference type="EMBL" id="MCG2667573.1"/>
    </source>
</evidence>
<dbReference type="EMBL" id="JAKLTY010000001">
    <property type="protein sequence ID" value="MCG2625503.1"/>
    <property type="molecule type" value="Genomic_DNA"/>
</dbReference>
<evidence type="ECO:0000256" key="4">
    <source>
        <dbReference type="ARBA" id="ARBA00022989"/>
    </source>
</evidence>
<evidence type="ECO:0000313" key="7">
    <source>
        <dbReference type="EMBL" id="MCG2625503.1"/>
    </source>
</evidence>
<dbReference type="Proteomes" id="UP001139012">
    <property type="component" value="Unassembled WGS sequence"/>
</dbReference>
<dbReference type="Proteomes" id="UP001139054">
    <property type="component" value="Unassembled WGS sequence"/>
</dbReference>
<reference evidence="7" key="1">
    <citation type="submission" date="2022-01" db="EMBL/GenBank/DDBJ databases">
        <title>Genome sequnece data of strain Bradyrhizobium sp. nov.</title>
        <authorList>
            <person name="Zhang J."/>
        </authorList>
    </citation>
    <scope>NUCLEOTIDE SEQUENCE</scope>
    <source>
        <strain evidence="8">WYCCWR 12774</strain>
        <strain evidence="7">WYCCWR 13023</strain>
    </source>
</reference>
<comment type="subcellular location">
    <subcellularLocation>
        <location evidence="1">Membrane</location>
        <topology evidence="1">Multi-pass membrane protein</topology>
    </subcellularLocation>
</comment>
<keyword evidence="9" id="KW-1185">Reference proteome</keyword>
<name>A0A9X1R643_9BRAD</name>
<gene>
    <name evidence="8" type="ORF">L6637_11460</name>
    <name evidence="7" type="ORF">L6654_02620</name>
</gene>
<dbReference type="PIRSF" id="PIRSF005859">
    <property type="entry name" value="PBR"/>
    <property type="match status" value="1"/>
</dbReference>
<organism evidence="7 10">
    <name type="scientific">Bradyrhizobium zhengyangense</name>
    <dbReference type="NCBI Taxonomy" id="2911009"/>
    <lineage>
        <taxon>Bacteria</taxon>
        <taxon>Pseudomonadati</taxon>
        <taxon>Pseudomonadota</taxon>
        <taxon>Alphaproteobacteria</taxon>
        <taxon>Hyphomicrobiales</taxon>
        <taxon>Nitrobacteraceae</taxon>
        <taxon>Bradyrhizobium</taxon>
    </lineage>
</organism>
<dbReference type="FunFam" id="1.20.1260.100:FF:000001">
    <property type="entry name" value="translocator protein 2"/>
    <property type="match status" value="1"/>
</dbReference>
<dbReference type="AlphaFoldDB" id="A0A9X1R643"/>
<proteinExistence type="inferred from homology"/>
<dbReference type="EMBL" id="JAKLUA010000002">
    <property type="protein sequence ID" value="MCG2667573.1"/>
    <property type="molecule type" value="Genomic_DNA"/>
</dbReference>
<feature type="transmembrane region" description="Helical" evidence="6">
    <location>
        <begin position="44"/>
        <end position="62"/>
    </location>
</feature>
<dbReference type="Pfam" id="PF03073">
    <property type="entry name" value="TspO_MBR"/>
    <property type="match status" value="1"/>
</dbReference>
<keyword evidence="5 6" id="KW-0472">Membrane</keyword>
<feature type="transmembrane region" description="Helical" evidence="6">
    <location>
        <begin position="74"/>
        <end position="93"/>
    </location>
</feature>
<protein>
    <submittedName>
        <fullName evidence="7">Tryptophan-rich sensory protein</fullName>
    </submittedName>
</protein>
<feature type="transmembrane region" description="Helical" evidence="6">
    <location>
        <begin position="126"/>
        <end position="149"/>
    </location>
</feature>
<dbReference type="InterPro" id="IPR004307">
    <property type="entry name" value="TspO_MBR"/>
</dbReference>
<evidence type="ECO:0000313" key="10">
    <source>
        <dbReference type="Proteomes" id="UP001139054"/>
    </source>
</evidence>
<dbReference type="PANTHER" id="PTHR10057:SF0">
    <property type="entry name" value="TRANSLOCATOR PROTEIN"/>
    <property type="match status" value="1"/>
</dbReference>
<evidence type="ECO:0000256" key="5">
    <source>
        <dbReference type="ARBA" id="ARBA00023136"/>
    </source>
</evidence>
<dbReference type="CDD" id="cd15904">
    <property type="entry name" value="TSPO_MBR"/>
    <property type="match status" value="1"/>
</dbReference>
<sequence>MQKFGGLAAFVVATVGIGIAVGTINLPGEWYAALHKPPFNPPNWIFAPVWSVIYVLIAVAGWRTWERDKRGVGMALWGAQMLLNFIWSPVFFSAHRIDLALAVIVVLLVTIIGFIVVCWRADRAAAVLFLPYAAWVAFATLLNASIWLLN</sequence>
<dbReference type="GO" id="GO:0033013">
    <property type="term" value="P:tetrapyrrole metabolic process"/>
    <property type="evidence" value="ECO:0007669"/>
    <property type="project" value="UniProtKB-ARBA"/>
</dbReference>
<evidence type="ECO:0000256" key="6">
    <source>
        <dbReference type="SAM" id="Phobius"/>
    </source>
</evidence>